<dbReference type="GO" id="GO:0016887">
    <property type="term" value="F:ATP hydrolysis activity"/>
    <property type="evidence" value="ECO:0007669"/>
    <property type="project" value="InterPro"/>
</dbReference>
<dbReference type="GO" id="GO:0022857">
    <property type="term" value="F:transmembrane transporter activity"/>
    <property type="evidence" value="ECO:0007669"/>
    <property type="project" value="UniProtKB-ARBA"/>
</dbReference>
<evidence type="ECO:0000256" key="1">
    <source>
        <dbReference type="ARBA" id="ARBA00022448"/>
    </source>
</evidence>
<keyword evidence="4 10" id="KW-0067">ATP-binding</keyword>
<evidence type="ECO:0000256" key="3">
    <source>
        <dbReference type="ARBA" id="ARBA00022741"/>
    </source>
</evidence>
<dbReference type="Proteomes" id="UP000243904">
    <property type="component" value="Chromosome I"/>
</dbReference>
<keyword evidence="11" id="KW-1185">Reference proteome</keyword>
<evidence type="ECO:0000256" key="5">
    <source>
        <dbReference type="ARBA" id="ARBA00022967"/>
    </source>
</evidence>
<feature type="region of interest" description="Disordered" evidence="8">
    <location>
        <begin position="222"/>
        <end position="243"/>
    </location>
</feature>
<comment type="function">
    <text evidence="6">Involved in beta-(1--&gt;2)glucan export. Transmembrane domains (TMD) form a pore in the inner membrane and the ATP-binding domain (NBD) is responsible for energy generation.</text>
</comment>
<dbReference type="InterPro" id="IPR027417">
    <property type="entry name" value="P-loop_NTPase"/>
</dbReference>
<evidence type="ECO:0000256" key="4">
    <source>
        <dbReference type="ARBA" id="ARBA00022840"/>
    </source>
</evidence>
<keyword evidence="2" id="KW-1003">Cell membrane</keyword>
<dbReference type="GO" id="GO:0098796">
    <property type="term" value="C:membrane protein complex"/>
    <property type="evidence" value="ECO:0007669"/>
    <property type="project" value="UniProtKB-ARBA"/>
</dbReference>
<dbReference type="InterPro" id="IPR003593">
    <property type="entry name" value="AAA+_ATPase"/>
</dbReference>
<dbReference type="SUPFAM" id="SSF52540">
    <property type="entry name" value="P-loop containing nucleoside triphosphate hydrolases"/>
    <property type="match status" value="1"/>
</dbReference>
<dbReference type="PANTHER" id="PTHR24220">
    <property type="entry name" value="IMPORT ATP-BINDING PROTEIN"/>
    <property type="match status" value="1"/>
</dbReference>
<accession>A0A1H1ZWD2</accession>
<dbReference type="EMBL" id="LT629750">
    <property type="protein sequence ID" value="SDT37963.1"/>
    <property type="molecule type" value="Genomic_DNA"/>
</dbReference>
<keyword evidence="5" id="KW-1278">Translocase</keyword>
<keyword evidence="1" id="KW-0813">Transport</keyword>
<dbReference type="InterPro" id="IPR015854">
    <property type="entry name" value="ABC_transpr_LolD-like"/>
</dbReference>
<dbReference type="SMART" id="SM00382">
    <property type="entry name" value="AAA"/>
    <property type="match status" value="1"/>
</dbReference>
<reference evidence="11" key="1">
    <citation type="submission" date="2016-10" db="EMBL/GenBank/DDBJ databases">
        <authorList>
            <person name="Varghese N."/>
            <person name="Submissions S."/>
        </authorList>
    </citation>
    <scope>NUCLEOTIDE SEQUENCE [LARGE SCALE GENOMIC DNA]</scope>
    <source>
        <strain evidence="11">GAS369</strain>
    </source>
</reference>
<dbReference type="GO" id="GO:0005886">
    <property type="term" value="C:plasma membrane"/>
    <property type="evidence" value="ECO:0007669"/>
    <property type="project" value="TreeGrafter"/>
</dbReference>
<dbReference type="GO" id="GO:0005524">
    <property type="term" value="F:ATP binding"/>
    <property type="evidence" value="ECO:0007669"/>
    <property type="project" value="UniProtKB-KW"/>
</dbReference>
<dbReference type="Pfam" id="PF00005">
    <property type="entry name" value="ABC_tran"/>
    <property type="match status" value="1"/>
</dbReference>
<comment type="similarity">
    <text evidence="7">Belongs to the ABC transporter superfamily. Macrolide exporter (TC 3.A.1.122) family.</text>
</comment>
<dbReference type="FunFam" id="3.40.50.300:FF:000032">
    <property type="entry name" value="Export ABC transporter ATP-binding protein"/>
    <property type="match status" value="1"/>
</dbReference>
<dbReference type="AlphaFoldDB" id="A0A1H1ZWD2"/>
<dbReference type="RefSeq" id="WP_146689700.1">
    <property type="nucleotide sequence ID" value="NZ_LT629750.1"/>
</dbReference>
<organism evidence="10 11">
    <name type="scientific">Bradyrhizobium canariense</name>
    <dbReference type="NCBI Taxonomy" id="255045"/>
    <lineage>
        <taxon>Bacteria</taxon>
        <taxon>Pseudomonadati</taxon>
        <taxon>Pseudomonadota</taxon>
        <taxon>Alphaproteobacteria</taxon>
        <taxon>Hyphomicrobiales</taxon>
        <taxon>Nitrobacteraceae</taxon>
        <taxon>Bradyrhizobium</taxon>
    </lineage>
</organism>
<proteinExistence type="inferred from homology"/>
<evidence type="ECO:0000313" key="11">
    <source>
        <dbReference type="Proteomes" id="UP000243904"/>
    </source>
</evidence>
<gene>
    <name evidence="10" type="ORF">SAMN05444158_5715</name>
</gene>
<dbReference type="CDD" id="cd03255">
    <property type="entry name" value="ABC_MJ0796_LolCDE_FtsE"/>
    <property type="match status" value="1"/>
</dbReference>
<protein>
    <submittedName>
        <fullName evidence="10">Putative ABC transport system ATP-binding protein</fullName>
    </submittedName>
</protein>
<evidence type="ECO:0000256" key="7">
    <source>
        <dbReference type="ARBA" id="ARBA00038388"/>
    </source>
</evidence>
<evidence type="ECO:0000259" key="9">
    <source>
        <dbReference type="PROSITE" id="PS50893"/>
    </source>
</evidence>
<name>A0A1H1ZWD2_9BRAD</name>
<keyword evidence="2" id="KW-0472">Membrane</keyword>
<dbReference type="InterPro" id="IPR003439">
    <property type="entry name" value="ABC_transporter-like_ATP-bd"/>
</dbReference>
<keyword evidence="3" id="KW-0547">Nucleotide-binding</keyword>
<evidence type="ECO:0000256" key="6">
    <source>
        <dbReference type="ARBA" id="ARBA00024722"/>
    </source>
</evidence>
<keyword evidence="2" id="KW-0997">Cell inner membrane</keyword>
<evidence type="ECO:0000256" key="2">
    <source>
        <dbReference type="ARBA" id="ARBA00022519"/>
    </source>
</evidence>
<evidence type="ECO:0000313" key="10">
    <source>
        <dbReference type="EMBL" id="SDT37963.1"/>
    </source>
</evidence>
<feature type="domain" description="ABC transporter" evidence="9">
    <location>
        <begin position="3"/>
        <end position="241"/>
    </location>
</feature>
<dbReference type="InterPro" id="IPR017911">
    <property type="entry name" value="MacB-like_ATP-bd"/>
</dbReference>
<dbReference type="PROSITE" id="PS50893">
    <property type="entry name" value="ABC_TRANSPORTER_2"/>
    <property type="match status" value="1"/>
</dbReference>
<evidence type="ECO:0000256" key="8">
    <source>
        <dbReference type="SAM" id="MobiDB-lite"/>
    </source>
</evidence>
<dbReference type="Gene3D" id="3.40.50.300">
    <property type="entry name" value="P-loop containing nucleotide triphosphate hydrolases"/>
    <property type="match status" value="1"/>
</dbReference>
<dbReference type="PANTHER" id="PTHR24220:SF86">
    <property type="entry name" value="ABC TRANSPORTER ABCH.1"/>
    <property type="match status" value="1"/>
</dbReference>
<sequence>MIAEAREISKVYSLGSTTVTALHPTSFSIASGEFLAILGPSGSGKSTLMNIIGLLDRPSVGQFYLNGVNCGGLSDDQAAQTRNRFVGFVFQAYHLLPRQTVLKNVELPLMYAGVTGSERKRRAIAALTAVKLSHRIDHLPSQLSGGEQQRTAIARAIVTDPPLILADEPTGALDTTTGWEILQLLMALNQAGRTIVMVTHDVQIAQQARRIISIRDGRIISDQPVTPRQAETAYQGTPHHEAA</sequence>